<dbReference type="InterPro" id="IPR008920">
    <property type="entry name" value="TF_FadR/GntR_C"/>
</dbReference>
<keyword evidence="3" id="KW-0804">Transcription</keyword>
<dbReference type="Proteomes" id="UP001300096">
    <property type="component" value="Unassembled WGS sequence"/>
</dbReference>
<gene>
    <name evidence="5" type="ORF">KZC51_01855</name>
</gene>
<dbReference type="SMART" id="SM00895">
    <property type="entry name" value="FCD"/>
    <property type="match status" value="1"/>
</dbReference>
<evidence type="ECO:0000313" key="5">
    <source>
        <dbReference type="EMBL" id="MCK2034868.1"/>
    </source>
</evidence>
<dbReference type="InterPro" id="IPR000524">
    <property type="entry name" value="Tscrpt_reg_HTH_GntR"/>
</dbReference>
<protein>
    <submittedName>
        <fullName evidence="5">FCD domain-containing protein</fullName>
    </submittedName>
</protein>
<dbReference type="PRINTS" id="PR00035">
    <property type="entry name" value="HTHGNTR"/>
</dbReference>
<dbReference type="PANTHER" id="PTHR43537">
    <property type="entry name" value="TRANSCRIPTIONAL REGULATOR, GNTR FAMILY"/>
    <property type="match status" value="1"/>
</dbReference>
<dbReference type="Pfam" id="PF00392">
    <property type="entry name" value="GntR"/>
    <property type="match status" value="1"/>
</dbReference>
<keyword evidence="6" id="KW-1185">Reference proteome</keyword>
<keyword evidence="2" id="KW-0238">DNA-binding</keyword>
<dbReference type="SUPFAM" id="SSF48008">
    <property type="entry name" value="GntR ligand-binding domain-like"/>
    <property type="match status" value="1"/>
</dbReference>
<dbReference type="InterPro" id="IPR011711">
    <property type="entry name" value="GntR_C"/>
</dbReference>
<dbReference type="CDD" id="cd07377">
    <property type="entry name" value="WHTH_GntR"/>
    <property type="match status" value="1"/>
</dbReference>
<keyword evidence="1" id="KW-0805">Transcription regulation</keyword>
<dbReference type="PROSITE" id="PS50949">
    <property type="entry name" value="HTH_GNTR"/>
    <property type="match status" value="1"/>
</dbReference>
<evidence type="ECO:0000313" key="6">
    <source>
        <dbReference type="Proteomes" id="UP001300096"/>
    </source>
</evidence>
<dbReference type="PANTHER" id="PTHR43537:SF5">
    <property type="entry name" value="UXU OPERON TRANSCRIPTIONAL REGULATOR"/>
    <property type="match status" value="1"/>
</dbReference>
<accession>A0ABT0F9Y8</accession>
<dbReference type="InterPro" id="IPR036388">
    <property type="entry name" value="WH-like_DNA-bd_sf"/>
</dbReference>
<dbReference type="RefSeq" id="WP_247628320.1">
    <property type="nucleotide sequence ID" value="NZ_JAHWXN010000001.1"/>
</dbReference>
<organism evidence="5 6">
    <name type="scientific">Microbacterium croceum</name>
    <dbReference type="NCBI Taxonomy" id="2851645"/>
    <lineage>
        <taxon>Bacteria</taxon>
        <taxon>Bacillati</taxon>
        <taxon>Actinomycetota</taxon>
        <taxon>Actinomycetes</taxon>
        <taxon>Micrococcales</taxon>
        <taxon>Microbacteriaceae</taxon>
        <taxon>Microbacterium</taxon>
    </lineage>
</organism>
<feature type="domain" description="HTH gntR-type" evidence="4">
    <location>
        <begin position="19"/>
        <end position="89"/>
    </location>
</feature>
<evidence type="ECO:0000259" key="4">
    <source>
        <dbReference type="PROSITE" id="PS50949"/>
    </source>
</evidence>
<dbReference type="InterPro" id="IPR036390">
    <property type="entry name" value="WH_DNA-bd_sf"/>
</dbReference>
<reference evidence="5 6" key="1">
    <citation type="submission" date="2021-06" db="EMBL/GenBank/DDBJ databases">
        <title>Genome-based taxonomic framework of Microbacterium strains isolated from marine environment, the description of four new species and reclassification of four preexisting species.</title>
        <authorList>
            <person name="Lee S.D."/>
            <person name="Kim S.-M."/>
            <person name="Byeon Y.-S."/>
            <person name="Yang H.L."/>
            <person name="Kim I.S."/>
        </authorList>
    </citation>
    <scope>NUCLEOTIDE SEQUENCE [LARGE SCALE GENOMIC DNA]</scope>
    <source>
        <strain evidence="5 6">SSW1-49</strain>
    </source>
</reference>
<name>A0ABT0F9Y8_9MICO</name>
<dbReference type="EMBL" id="JAHWXN010000001">
    <property type="protein sequence ID" value="MCK2034868.1"/>
    <property type="molecule type" value="Genomic_DNA"/>
</dbReference>
<dbReference type="SUPFAM" id="SSF46785">
    <property type="entry name" value="Winged helix' DNA-binding domain"/>
    <property type="match status" value="1"/>
</dbReference>
<evidence type="ECO:0000256" key="2">
    <source>
        <dbReference type="ARBA" id="ARBA00023125"/>
    </source>
</evidence>
<dbReference type="Gene3D" id="1.20.120.530">
    <property type="entry name" value="GntR ligand-binding domain-like"/>
    <property type="match status" value="1"/>
</dbReference>
<evidence type="ECO:0000256" key="1">
    <source>
        <dbReference type="ARBA" id="ARBA00023015"/>
    </source>
</evidence>
<comment type="caution">
    <text evidence="5">The sequence shown here is derived from an EMBL/GenBank/DDBJ whole genome shotgun (WGS) entry which is preliminary data.</text>
</comment>
<dbReference type="Gene3D" id="1.10.10.10">
    <property type="entry name" value="Winged helix-like DNA-binding domain superfamily/Winged helix DNA-binding domain"/>
    <property type="match status" value="1"/>
</dbReference>
<dbReference type="SMART" id="SM00345">
    <property type="entry name" value="HTH_GNTR"/>
    <property type="match status" value="1"/>
</dbReference>
<proteinExistence type="predicted"/>
<evidence type="ECO:0000256" key="3">
    <source>
        <dbReference type="ARBA" id="ARBA00023163"/>
    </source>
</evidence>
<sequence length="240" mass="26334">MGERDEAHRDFSRAVLQPVSGYQAVVGFLRREMALGRIRPGDRLPPERRLAEQLGVARETLRQALRILEGSGQVVISRGASGGAIVQDAALDPRLIREEVRTRSAEIGELTEFRVIVESGGAALAAARRTDDDLEAMVLAQRDLAASETKADSRIADTDFHIALAEASRNALVRDAVEEARVRMFESVDLMSFEFVKESSWGAHEKILDAVRRGDAEGAAAAMRAHLRTTSEEFARVVDL</sequence>
<dbReference type="Pfam" id="PF07729">
    <property type="entry name" value="FCD"/>
    <property type="match status" value="1"/>
</dbReference>